<sequence>MGEAGFAASEHLLILRPFAWPDSWHDDLRRAFPTLQITALELDGRPLEESVPKDILAEATIIALGGRYLPLPESIPDIKFVHTFSAGADGFVKQPYITQTNLPLTTSSGIHGPPISEWVLLNWLVSSKHYNRLYEAQKSHEWVSREFGQFGVSDHVGERVGILGYGSIGLGRVAVAMGMQVIAYTASPRDTPESRKDRGYIVPGTGDADGTLPIEWHHGTTKEELRHFLSTTKLDHVVVSLPLTPATTNLFDREEFDAWSSSLSSAPGTRKGFLTNIARGKIVNTDALIDAVRSEKIRGAALDVTDPEPLPKDHPLWDVEGIQISPHISGYNSNMACSDAKDIPSPTRQHESPSITDPPRPDTPTSYQPHVAVTTFKDDESATSPSSIVSESPTPTAKNGLRPGIYAPTLAFFHTEKEDLDTKTTTKHAVRMVQAGIAGLVVHDTIGEVAHLSRPERKVLTKATRAALDSEGYNHIPLIVGCNAQSTRETVELCFEAQFSGAGYALVLPPFYYKEQCKSECLRVFFTDVADASPIPVLVYSFPGITGGVDINSDMMADLAQNHPNIVGCKLTCADMGKLNRIVSATRAVNRSFEAAEQKDCCRYGFVCLGGNADFLIQVLAGEGSGAVCGLANITPRACVNLFDLWSNGNYHDAASLQAAVARGDWLVTKSGIPGLKSLLQHYFGYGGYARKPLPRLSKQEEIILRESFQELINIELRLQ</sequence>
<dbReference type="Gene3D" id="3.40.50.720">
    <property type="entry name" value="NAD(P)-binding Rossmann-like Domain"/>
    <property type="match status" value="2"/>
</dbReference>
<dbReference type="SUPFAM" id="SSF51735">
    <property type="entry name" value="NAD(P)-binding Rossmann-fold domains"/>
    <property type="match status" value="1"/>
</dbReference>
<dbReference type="InterPro" id="IPR036291">
    <property type="entry name" value="NAD(P)-bd_dom_sf"/>
</dbReference>
<feature type="compositionally biased region" description="Polar residues" evidence="1">
    <location>
        <begin position="382"/>
        <end position="397"/>
    </location>
</feature>
<feature type="domain" description="D-isomer specific 2-hydroxyacid dehydrogenase NAD-binding" evidence="2">
    <location>
        <begin position="218"/>
        <end position="329"/>
    </location>
</feature>
<keyword evidence="4" id="KW-1185">Reference proteome</keyword>
<protein>
    <recommendedName>
        <fullName evidence="2">D-isomer specific 2-hydroxyacid dehydrogenase NAD-binding domain-containing protein</fullName>
    </recommendedName>
</protein>
<gene>
    <name evidence="3" type="ORF">PISL3812_08725</name>
</gene>
<name>A0A0U1M7V4_TALIS</name>
<organism evidence="3 4">
    <name type="scientific">Talaromyces islandicus</name>
    <name type="common">Penicillium islandicum</name>
    <dbReference type="NCBI Taxonomy" id="28573"/>
    <lineage>
        <taxon>Eukaryota</taxon>
        <taxon>Fungi</taxon>
        <taxon>Dikarya</taxon>
        <taxon>Ascomycota</taxon>
        <taxon>Pezizomycotina</taxon>
        <taxon>Eurotiomycetes</taxon>
        <taxon>Eurotiomycetidae</taxon>
        <taxon>Eurotiales</taxon>
        <taxon>Trichocomaceae</taxon>
        <taxon>Talaromyces</taxon>
        <taxon>Talaromyces sect. Islandici</taxon>
    </lineage>
</organism>
<dbReference type="InterPro" id="IPR013785">
    <property type="entry name" value="Aldolase_TIM"/>
</dbReference>
<proteinExistence type="predicted"/>
<evidence type="ECO:0000313" key="4">
    <source>
        <dbReference type="Proteomes" id="UP000054383"/>
    </source>
</evidence>
<dbReference type="SMART" id="SM01130">
    <property type="entry name" value="DHDPS"/>
    <property type="match status" value="1"/>
</dbReference>
<dbReference type="CDD" id="cd12163">
    <property type="entry name" value="2-Hacid_dh_5"/>
    <property type="match status" value="1"/>
</dbReference>
<dbReference type="CDD" id="cd00408">
    <property type="entry name" value="DHDPS-like"/>
    <property type="match status" value="1"/>
</dbReference>
<accession>A0A0U1M7V4</accession>
<dbReference type="PANTHER" id="PTHR12128:SF52">
    <property type="entry name" value="4-HYDROXY-2-OXOGLUTARATE ALDOLASE, MITOCHONDRIAL-RELATED"/>
    <property type="match status" value="1"/>
</dbReference>
<dbReference type="STRING" id="28573.A0A0U1M7V4"/>
<dbReference type="OrthoDB" id="298012at2759"/>
<dbReference type="Pfam" id="PF00701">
    <property type="entry name" value="DHDPS"/>
    <property type="match status" value="1"/>
</dbReference>
<dbReference type="Pfam" id="PF02826">
    <property type="entry name" value="2-Hacid_dh_C"/>
    <property type="match status" value="2"/>
</dbReference>
<evidence type="ECO:0000313" key="3">
    <source>
        <dbReference type="EMBL" id="CRG91675.1"/>
    </source>
</evidence>
<dbReference type="PRINTS" id="PR00146">
    <property type="entry name" value="DHPICSNTHASE"/>
</dbReference>
<dbReference type="GO" id="GO:0008840">
    <property type="term" value="F:4-hydroxy-tetrahydrodipicolinate synthase activity"/>
    <property type="evidence" value="ECO:0007669"/>
    <property type="project" value="TreeGrafter"/>
</dbReference>
<dbReference type="Gene3D" id="3.20.20.70">
    <property type="entry name" value="Aldolase class I"/>
    <property type="match status" value="1"/>
</dbReference>
<evidence type="ECO:0000259" key="2">
    <source>
        <dbReference type="Pfam" id="PF02826"/>
    </source>
</evidence>
<dbReference type="PANTHER" id="PTHR12128">
    <property type="entry name" value="DIHYDRODIPICOLINATE SYNTHASE"/>
    <property type="match status" value="1"/>
</dbReference>
<feature type="region of interest" description="Disordered" evidence="1">
    <location>
        <begin position="333"/>
        <end position="401"/>
    </location>
</feature>
<dbReference type="Proteomes" id="UP000054383">
    <property type="component" value="Unassembled WGS sequence"/>
</dbReference>
<feature type="domain" description="D-isomer specific 2-hydroxyacid dehydrogenase NAD-binding" evidence="2">
    <location>
        <begin position="125"/>
        <end position="192"/>
    </location>
</feature>
<dbReference type="SUPFAM" id="SSF51569">
    <property type="entry name" value="Aldolase"/>
    <property type="match status" value="1"/>
</dbReference>
<evidence type="ECO:0000256" key="1">
    <source>
        <dbReference type="SAM" id="MobiDB-lite"/>
    </source>
</evidence>
<dbReference type="InterPro" id="IPR006140">
    <property type="entry name" value="D-isomer_DH_NAD-bd"/>
</dbReference>
<dbReference type="EMBL" id="CVMT01000010">
    <property type="protein sequence ID" value="CRG91675.1"/>
    <property type="molecule type" value="Genomic_DNA"/>
</dbReference>
<dbReference type="InterPro" id="IPR002220">
    <property type="entry name" value="DapA-like"/>
</dbReference>
<dbReference type="GO" id="GO:0051287">
    <property type="term" value="F:NAD binding"/>
    <property type="evidence" value="ECO:0007669"/>
    <property type="project" value="InterPro"/>
</dbReference>
<reference evidence="3 4" key="1">
    <citation type="submission" date="2015-04" db="EMBL/GenBank/DDBJ databases">
        <authorList>
            <person name="Syromyatnikov M.Y."/>
            <person name="Popov V.N."/>
        </authorList>
    </citation>
    <scope>NUCLEOTIDE SEQUENCE [LARGE SCALE GENOMIC DNA]</scope>
    <source>
        <strain evidence="3">WF-38-12</strain>
    </source>
</reference>
<dbReference type="AlphaFoldDB" id="A0A0U1M7V4"/>